<dbReference type="Proteomes" id="UP000019522">
    <property type="component" value="Chromosome"/>
</dbReference>
<proteinExistence type="predicted"/>
<reference evidence="2" key="1">
    <citation type="journal article" date="2014" name="Genome Announc.">
        <title>Complete Genome Sequence of the Highly Transformable Pseudomonas stutzeri Strain 28a24.</title>
        <authorList>
            <person name="Smith B.A."/>
            <person name="Dougherty K.M."/>
            <person name="Baltrus D.A."/>
        </authorList>
    </citation>
    <scope>NUCLEOTIDE SEQUENCE [LARGE SCALE GENOMIC DNA]</scope>
    <source>
        <strain evidence="2">28a24</strain>
    </source>
</reference>
<dbReference type="AlphaFoldDB" id="W8R432"/>
<reference evidence="1 2" key="2">
    <citation type="submission" date="2014-03" db="EMBL/GenBank/DDBJ databases">
        <authorList>
            <person name="Baltrus D."/>
            <person name="Dougherty K."/>
        </authorList>
    </citation>
    <scope>NUCLEOTIDE SEQUENCE</scope>
    <source>
        <strain evidence="1 2">28a24</strain>
    </source>
</reference>
<dbReference type="RefSeq" id="WP_025243317.1">
    <property type="nucleotide sequence ID" value="NZ_CP007441.1"/>
</dbReference>
<accession>W8R432</accession>
<evidence type="ECO:0000313" key="1">
    <source>
        <dbReference type="EMBL" id="AHL77690.1"/>
    </source>
</evidence>
<gene>
    <name evidence="1" type="ORF">CH92_19280</name>
</gene>
<name>W8R432_STUST</name>
<dbReference type="PATRIC" id="fig|316.77.peg.3847"/>
<sequence>MHLAPPSAIEGVAITELLLALRIETRNAQGQYQAIHHMIRLQHDNEDSYLTSEQTPRGAPAA</sequence>
<evidence type="ECO:0000313" key="2">
    <source>
        <dbReference type="Proteomes" id="UP000019522"/>
    </source>
</evidence>
<protein>
    <submittedName>
        <fullName evidence="1">Uncharacterized protein</fullName>
    </submittedName>
</protein>
<organism evidence="1 2">
    <name type="scientific">Stutzerimonas stutzeri</name>
    <name type="common">Pseudomonas stutzeri</name>
    <dbReference type="NCBI Taxonomy" id="316"/>
    <lineage>
        <taxon>Bacteria</taxon>
        <taxon>Pseudomonadati</taxon>
        <taxon>Pseudomonadota</taxon>
        <taxon>Gammaproteobacteria</taxon>
        <taxon>Pseudomonadales</taxon>
        <taxon>Pseudomonadaceae</taxon>
        <taxon>Stutzerimonas</taxon>
    </lineage>
</organism>
<dbReference type="KEGG" id="pstt:CH92_19280"/>
<dbReference type="EMBL" id="CP007441">
    <property type="protein sequence ID" value="AHL77690.1"/>
    <property type="molecule type" value="Genomic_DNA"/>
</dbReference>